<comment type="similarity">
    <text evidence="1 6">Belongs to the class-A beta-lactamase family.</text>
</comment>
<dbReference type="NCBIfam" id="NF033103">
    <property type="entry name" value="bla_class_A"/>
    <property type="match status" value="1"/>
</dbReference>
<dbReference type="InterPro" id="IPR023650">
    <property type="entry name" value="Beta-lactam_class-A_AS"/>
</dbReference>
<sequence>MLDHHWTRRGVLLAAAAGALAACTPDTERDPGDGDEAGAGGQGAGVPSRLPDGPDVAGELAAVEQRFGGRLGVYAVDTGSGALVQHRQRERFLMASTAKLPIVAATLGRGVPLDRSVPVRQEDVLEYAPVTQERAGGVMTVAELCEAAMTRSDNTAANLLTAQVGGPAEVTGFLREKGDRVTRLDRWEPELNVRDTRLDTTTPAAMADLTRRLLFDGGLDRAAREQLTGWLRGNTTGDDRIRAGLPPAWQVGDKTGTGAHGEINDVAVAWPPDRAPVVVAVYTSPRGARATEEAGATALVEAARAVAGAFGGRR</sequence>
<gene>
    <name evidence="9" type="ORF">JD82_03832</name>
</gene>
<dbReference type="InterPro" id="IPR000871">
    <property type="entry name" value="Beta-lactam_class-A"/>
</dbReference>
<evidence type="ECO:0000256" key="5">
    <source>
        <dbReference type="ARBA" id="ARBA00023251"/>
    </source>
</evidence>
<feature type="domain" description="Beta-lactamase class A catalytic" evidence="8">
    <location>
        <begin position="72"/>
        <end position="283"/>
    </location>
</feature>
<dbReference type="PROSITE" id="PS51318">
    <property type="entry name" value="TAT"/>
    <property type="match status" value="1"/>
</dbReference>
<evidence type="ECO:0000256" key="6">
    <source>
        <dbReference type="RuleBase" id="RU361140"/>
    </source>
</evidence>
<comment type="catalytic activity">
    <reaction evidence="6">
        <text>a beta-lactam + H2O = a substituted beta-amino acid</text>
        <dbReference type="Rhea" id="RHEA:20401"/>
        <dbReference type="ChEBI" id="CHEBI:15377"/>
        <dbReference type="ChEBI" id="CHEBI:35627"/>
        <dbReference type="ChEBI" id="CHEBI:140347"/>
        <dbReference type="EC" id="3.5.2.6"/>
    </reaction>
</comment>
<dbReference type="PRINTS" id="PR00118">
    <property type="entry name" value="BLACTAMASEA"/>
</dbReference>
<protein>
    <recommendedName>
        <fullName evidence="3 6">Beta-lactamase</fullName>
        <ecNumber evidence="2 6">3.5.2.6</ecNumber>
    </recommendedName>
</protein>
<dbReference type="InterPro" id="IPR045155">
    <property type="entry name" value="Beta-lactam_cat"/>
</dbReference>
<dbReference type="PROSITE" id="PS00146">
    <property type="entry name" value="BETA_LACTAMASE_A"/>
    <property type="match status" value="1"/>
</dbReference>
<keyword evidence="5 6" id="KW-0046">Antibiotic resistance</keyword>
<dbReference type="InterPro" id="IPR006311">
    <property type="entry name" value="TAT_signal"/>
</dbReference>
<dbReference type="Pfam" id="PF13354">
    <property type="entry name" value="Beta-lactamase2"/>
    <property type="match status" value="1"/>
</dbReference>
<dbReference type="PANTHER" id="PTHR35333:SF3">
    <property type="entry name" value="BETA-LACTAMASE-TYPE TRANSPEPTIDASE FOLD CONTAINING PROTEIN"/>
    <property type="match status" value="1"/>
</dbReference>
<dbReference type="GO" id="GO:0046677">
    <property type="term" value="P:response to antibiotic"/>
    <property type="evidence" value="ECO:0007669"/>
    <property type="project" value="UniProtKB-UniRule"/>
</dbReference>
<evidence type="ECO:0000256" key="3">
    <source>
        <dbReference type="ARBA" id="ARBA00018879"/>
    </source>
</evidence>
<keyword evidence="10" id="KW-1185">Reference proteome</keyword>
<dbReference type="EMBL" id="VLJV01000001">
    <property type="protein sequence ID" value="TWH21959.1"/>
    <property type="molecule type" value="Genomic_DNA"/>
</dbReference>
<keyword evidence="4 6" id="KW-0378">Hydrolase</keyword>
<accession>A0A660CK09</accession>
<evidence type="ECO:0000256" key="1">
    <source>
        <dbReference type="ARBA" id="ARBA00009009"/>
    </source>
</evidence>
<organism evidence="9 10">
    <name type="scientific">Prauserella rugosa</name>
    <dbReference type="NCBI Taxonomy" id="43354"/>
    <lineage>
        <taxon>Bacteria</taxon>
        <taxon>Bacillati</taxon>
        <taxon>Actinomycetota</taxon>
        <taxon>Actinomycetes</taxon>
        <taxon>Pseudonocardiales</taxon>
        <taxon>Pseudonocardiaceae</taxon>
        <taxon>Prauserella</taxon>
    </lineage>
</organism>
<dbReference type="EC" id="3.5.2.6" evidence="2 6"/>
<dbReference type="RefSeq" id="WP_084705566.1">
    <property type="nucleotide sequence ID" value="NZ_JOIJ01000001.1"/>
</dbReference>
<evidence type="ECO:0000256" key="4">
    <source>
        <dbReference type="ARBA" id="ARBA00022801"/>
    </source>
</evidence>
<reference evidence="9 10" key="1">
    <citation type="submission" date="2019-07" db="EMBL/GenBank/DDBJ databases">
        <title>R&amp;d 2014.</title>
        <authorList>
            <person name="Klenk H.-P."/>
        </authorList>
    </citation>
    <scope>NUCLEOTIDE SEQUENCE [LARGE SCALE GENOMIC DNA]</scope>
    <source>
        <strain evidence="9 10">DSM 43194</strain>
    </source>
</reference>
<evidence type="ECO:0000313" key="10">
    <source>
        <dbReference type="Proteomes" id="UP000317303"/>
    </source>
</evidence>
<feature type="region of interest" description="Disordered" evidence="7">
    <location>
        <begin position="24"/>
        <end position="55"/>
    </location>
</feature>
<evidence type="ECO:0000313" key="9">
    <source>
        <dbReference type="EMBL" id="TWH21959.1"/>
    </source>
</evidence>
<evidence type="ECO:0000259" key="8">
    <source>
        <dbReference type="Pfam" id="PF13354"/>
    </source>
</evidence>
<proteinExistence type="inferred from homology"/>
<evidence type="ECO:0000256" key="2">
    <source>
        <dbReference type="ARBA" id="ARBA00012865"/>
    </source>
</evidence>
<dbReference type="Gene3D" id="3.40.710.10">
    <property type="entry name" value="DD-peptidase/beta-lactamase superfamily"/>
    <property type="match status" value="1"/>
</dbReference>
<dbReference type="GO" id="GO:0030655">
    <property type="term" value="P:beta-lactam antibiotic catabolic process"/>
    <property type="evidence" value="ECO:0007669"/>
    <property type="project" value="InterPro"/>
</dbReference>
<dbReference type="PANTHER" id="PTHR35333">
    <property type="entry name" value="BETA-LACTAMASE"/>
    <property type="match status" value="1"/>
</dbReference>
<dbReference type="AlphaFoldDB" id="A0A660CK09"/>
<dbReference type="SUPFAM" id="SSF56601">
    <property type="entry name" value="beta-lactamase/transpeptidase-like"/>
    <property type="match status" value="1"/>
</dbReference>
<dbReference type="GO" id="GO:0008800">
    <property type="term" value="F:beta-lactamase activity"/>
    <property type="evidence" value="ECO:0007669"/>
    <property type="project" value="UniProtKB-UniRule"/>
</dbReference>
<comment type="caution">
    <text evidence="9">The sequence shown here is derived from an EMBL/GenBank/DDBJ whole genome shotgun (WGS) entry which is preliminary data.</text>
</comment>
<evidence type="ECO:0000256" key="7">
    <source>
        <dbReference type="SAM" id="MobiDB-lite"/>
    </source>
</evidence>
<name>A0A660CK09_9PSEU</name>
<dbReference type="Proteomes" id="UP000317303">
    <property type="component" value="Unassembled WGS sequence"/>
</dbReference>
<dbReference type="InterPro" id="IPR012338">
    <property type="entry name" value="Beta-lactam/transpept-like"/>
</dbReference>